<evidence type="ECO:0000313" key="1">
    <source>
        <dbReference type="EMBL" id="SOY51151.1"/>
    </source>
</evidence>
<protein>
    <submittedName>
        <fullName evidence="1">Uncharacterized protein</fullName>
    </submittedName>
</protein>
<comment type="caution">
    <text evidence="1">The sequence shown here is derived from an EMBL/GenBank/DDBJ whole genome shotgun (WGS) entry which is preliminary data.</text>
</comment>
<gene>
    <name evidence="1" type="ORF">CBM2587_A230134</name>
</gene>
<dbReference type="EMBL" id="OFSQ01000016">
    <property type="protein sequence ID" value="SOY51151.1"/>
    <property type="molecule type" value="Genomic_DNA"/>
</dbReference>
<organism evidence="1 2">
    <name type="scientific">Cupriavidus taiwanensis</name>
    <dbReference type="NCBI Taxonomy" id="164546"/>
    <lineage>
        <taxon>Bacteria</taxon>
        <taxon>Pseudomonadati</taxon>
        <taxon>Pseudomonadota</taxon>
        <taxon>Betaproteobacteria</taxon>
        <taxon>Burkholderiales</taxon>
        <taxon>Burkholderiaceae</taxon>
        <taxon>Cupriavidus</taxon>
    </lineage>
</organism>
<proteinExistence type="predicted"/>
<dbReference type="AlphaFoldDB" id="A0A975X0R4"/>
<reference evidence="1 2" key="1">
    <citation type="submission" date="2018-01" db="EMBL/GenBank/DDBJ databases">
        <authorList>
            <person name="Clerissi C."/>
        </authorList>
    </citation>
    <scope>NUCLEOTIDE SEQUENCE [LARGE SCALE GENOMIC DNA]</scope>
    <source>
        <strain evidence="1">Cupriavidus sp. LMG 19464</strain>
    </source>
</reference>
<name>A0A975X0R4_9BURK</name>
<accession>A0A975X0R4</accession>
<dbReference type="Proteomes" id="UP000256780">
    <property type="component" value="Chromosome CBM2587_a"/>
</dbReference>
<evidence type="ECO:0000313" key="2">
    <source>
        <dbReference type="Proteomes" id="UP000256780"/>
    </source>
</evidence>
<sequence length="41" mass="4847">MIRKQVRKHLIDDTDDECPDLTMLSYDRNQSASLWHLALCD</sequence>